<organism evidence="1 2">
    <name type="scientific">Pisum sativum</name>
    <name type="common">Garden pea</name>
    <name type="synonym">Lathyrus oleraceus</name>
    <dbReference type="NCBI Taxonomy" id="3888"/>
    <lineage>
        <taxon>Eukaryota</taxon>
        <taxon>Viridiplantae</taxon>
        <taxon>Streptophyta</taxon>
        <taxon>Embryophyta</taxon>
        <taxon>Tracheophyta</taxon>
        <taxon>Spermatophyta</taxon>
        <taxon>Magnoliopsida</taxon>
        <taxon>eudicotyledons</taxon>
        <taxon>Gunneridae</taxon>
        <taxon>Pentapetalae</taxon>
        <taxon>rosids</taxon>
        <taxon>fabids</taxon>
        <taxon>Fabales</taxon>
        <taxon>Fabaceae</taxon>
        <taxon>Papilionoideae</taxon>
        <taxon>50 kb inversion clade</taxon>
        <taxon>NPAAA clade</taxon>
        <taxon>Hologalegina</taxon>
        <taxon>IRL clade</taxon>
        <taxon>Fabeae</taxon>
        <taxon>Lathyrus</taxon>
    </lineage>
</organism>
<gene>
    <name evidence="1" type="ORF">KIW84_072433</name>
</gene>
<evidence type="ECO:0000313" key="1">
    <source>
        <dbReference type="EMBL" id="KAI5385821.1"/>
    </source>
</evidence>
<reference evidence="1 2" key="1">
    <citation type="journal article" date="2022" name="Nat. Genet.">
        <title>Improved pea reference genome and pan-genome highlight genomic features and evolutionary characteristics.</title>
        <authorList>
            <person name="Yang T."/>
            <person name="Liu R."/>
            <person name="Luo Y."/>
            <person name="Hu S."/>
            <person name="Wang D."/>
            <person name="Wang C."/>
            <person name="Pandey M.K."/>
            <person name="Ge S."/>
            <person name="Xu Q."/>
            <person name="Li N."/>
            <person name="Li G."/>
            <person name="Huang Y."/>
            <person name="Saxena R.K."/>
            <person name="Ji Y."/>
            <person name="Li M."/>
            <person name="Yan X."/>
            <person name="He Y."/>
            <person name="Liu Y."/>
            <person name="Wang X."/>
            <person name="Xiang C."/>
            <person name="Varshney R.K."/>
            <person name="Ding H."/>
            <person name="Gao S."/>
            <person name="Zong X."/>
        </authorList>
    </citation>
    <scope>NUCLEOTIDE SEQUENCE [LARGE SCALE GENOMIC DNA]</scope>
    <source>
        <strain evidence="1 2">cv. Zhongwan 6</strain>
    </source>
</reference>
<sequence length="167" mass="19210">MFSHSIDHQTSHQQKSAFEGEIERKQSSLLVFVLRTELLRFTLENYDNFDSNDIHSTDGDTSDVELNDADNDKYLVSSGYQCPDDGDDVDNINNDDLVEVDTVIGDRLLSINSITSDEIRAIEFGTVDEAYEFYYRYGKCKGFAIRKNDVRSRRPKGYKKAIIRKFV</sequence>
<comment type="caution">
    <text evidence="1">The sequence shown here is derived from an EMBL/GenBank/DDBJ whole genome shotgun (WGS) entry which is preliminary data.</text>
</comment>
<dbReference type="AlphaFoldDB" id="A0A9D4ZV46"/>
<dbReference type="EMBL" id="JAMSHJ010000007">
    <property type="protein sequence ID" value="KAI5385821.1"/>
    <property type="molecule type" value="Genomic_DNA"/>
</dbReference>
<dbReference type="Gramene" id="Psat07G0243300-T1">
    <property type="protein sequence ID" value="KAI5385821.1"/>
    <property type="gene ID" value="KIW84_072433"/>
</dbReference>
<protein>
    <submittedName>
        <fullName evidence="1">Uncharacterized protein</fullName>
    </submittedName>
</protein>
<dbReference type="Proteomes" id="UP001058974">
    <property type="component" value="Chromosome 7"/>
</dbReference>
<evidence type="ECO:0000313" key="2">
    <source>
        <dbReference type="Proteomes" id="UP001058974"/>
    </source>
</evidence>
<name>A0A9D4ZV46_PEA</name>
<proteinExistence type="predicted"/>
<accession>A0A9D4ZV46</accession>
<keyword evidence="2" id="KW-1185">Reference proteome</keyword>